<reference evidence="13 14" key="1">
    <citation type="submission" date="2015-10" db="EMBL/GenBank/DDBJ databases">
        <title>Metagenome-Assembled Genomes uncover a global brackish microbiome.</title>
        <authorList>
            <person name="Hugerth L.W."/>
            <person name="Larsson J."/>
            <person name="Alneberg J."/>
            <person name="Lindh M.V."/>
            <person name="Legrand C."/>
            <person name="Pinhassi J."/>
            <person name="Andersson A.F."/>
        </authorList>
    </citation>
    <scope>NUCLEOTIDE SEQUENCE [LARGE SCALE GENOMIC DNA]</scope>
    <source>
        <strain evidence="13">BACL22 MAG-120619-bin3</strain>
    </source>
</reference>
<dbReference type="PANTHER" id="PTHR30525:SF0">
    <property type="entry name" value="1-DEOXY-D-XYLULOSE 5-PHOSPHATE REDUCTOISOMERASE, CHLOROPLASTIC"/>
    <property type="match status" value="1"/>
</dbReference>
<evidence type="ECO:0000259" key="11">
    <source>
        <dbReference type="Pfam" id="PF08436"/>
    </source>
</evidence>
<dbReference type="Gene3D" id="3.40.50.720">
    <property type="entry name" value="NAD(P)-binding Rossmann-like Domain"/>
    <property type="match status" value="1"/>
</dbReference>
<keyword evidence="6 9" id="KW-0464">Manganese</keyword>
<organism evidence="13 14">
    <name type="scientific">OM182 bacterium BACL3 MAG-120619-bin3</name>
    <dbReference type="NCBI Taxonomy" id="1655593"/>
    <lineage>
        <taxon>Bacteria</taxon>
        <taxon>Pseudomonadati</taxon>
        <taxon>Pseudomonadota</taxon>
        <taxon>Gammaproteobacteria</taxon>
        <taxon>OMG group</taxon>
        <taxon>OM182 clade</taxon>
    </lineage>
</organism>
<evidence type="ECO:0000259" key="12">
    <source>
        <dbReference type="Pfam" id="PF13288"/>
    </source>
</evidence>
<dbReference type="PANTHER" id="PTHR30525">
    <property type="entry name" value="1-DEOXY-D-XYLULOSE 5-PHOSPHATE REDUCTOISOMERASE"/>
    <property type="match status" value="1"/>
</dbReference>
<evidence type="ECO:0000313" key="13">
    <source>
        <dbReference type="EMBL" id="KRO83106.1"/>
    </source>
</evidence>
<evidence type="ECO:0000256" key="8">
    <source>
        <dbReference type="ARBA" id="ARBA00048543"/>
    </source>
</evidence>
<evidence type="ECO:0000256" key="1">
    <source>
        <dbReference type="ARBA" id="ARBA00005094"/>
    </source>
</evidence>
<feature type="binding site" evidence="9">
    <location>
        <position position="152"/>
    </location>
    <ligand>
        <name>Mn(2+)</name>
        <dbReference type="ChEBI" id="CHEBI:29035"/>
    </ligand>
</feature>
<feature type="binding site" evidence="9">
    <location>
        <position position="230"/>
    </location>
    <ligand>
        <name>Mn(2+)</name>
        <dbReference type="ChEBI" id="CHEBI:29035"/>
    </ligand>
</feature>
<proteinExistence type="inferred from homology"/>
<feature type="binding site" evidence="9">
    <location>
        <position position="154"/>
    </location>
    <ligand>
        <name>1-deoxy-D-xylulose 5-phosphate</name>
        <dbReference type="ChEBI" id="CHEBI:57792"/>
    </ligand>
</feature>
<feature type="domain" description="1-deoxy-D-xylulose 5-phosphate reductoisomerase N-terminal" evidence="10">
    <location>
        <begin position="7"/>
        <end position="134"/>
    </location>
</feature>
<dbReference type="PIRSF" id="PIRSF006205">
    <property type="entry name" value="Dxp_reductismrs"/>
    <property type="match status" value="1"/>
</dbReference>
<keyword evidence="4 9" id="KW-0521">NADP</keyword>
<dbReference type="InterPro" id="IPR013644">
    <property type="entry name" value="DXP_reductoisomerase_C"/>
</dbReference>
<name>A0A0R2TCE3_9GAMM</name>
<dbReference type="InterPro" id="IPR036291">
    <property type="entry name" value="NAD(P)-bd_dom_sf"/>
</dbReference>
<evidence type="ECO:0000256" key="9">
    <source>
        <dbReference type="HAMAP-Rule" id="MF_00183"/>
    </source>
</evidence>
<feature type="binding site" evidence="9">
    <location>
        <position position="40"/>
    </location>
    <ligand>
        <name>NADPH</name>
        <dbReference type="ChEBI" id="CHEBI:57783"/>
    </ligand>
</feature>
<comment type="catalytic activity">
    <reaction evidence="8">
        <text>2-C-methyl-D-erythritol 4-phosphate + NADP(+) = 1-deoxy-D-xylulose 5-phosphate + NADPH + H(+)</text>
        <dbReference type="Rhea" id="RHEA:13717"/>
        <dbReference type="ChEBI" id="CHEBI:15378"/>
        <dbReference type="ChEBI" id="CHEBI:57783"/>
        <dbReference type="ChEBI" id="CHEBI:57792"/>
        <dbReference type="ChEBI" id="CHEBI:58262"/>
        <dbReference type="ChEBI" id="CHEBI:58349"/>
        <dbReference type="EC" id="1.1.1.267"/>
    </reaction>
    <physiologicalReaction direction="right-to-left" evidence="8">
        <dbReference type="Rhea" id="RHEA:13719"/>
    </physiologicalReaction>
</comment>
<feature type="binding site" evidence="9">
    <location>
        <position position="16"/>
    </location>
    <ligand>
        <name>NADPH</name>
        <dbReference type="ChEBI" id="CHEBI:57783"/>
    </ligand>
</feature>
<keyword evidence="5 9" id="KW-0560">Oxidoreductase</keyword>
<feature type="binding site" evidence="9">
    <location>
        <position position="15"/>
    </location>
    <ligand>
        <name>NADPH</name>
        <dbReference type="ChEBI" id="CHEBI:57783"/>
    </ligand>
</feature>
<dbReference type="SUPFAM" id="SSF51735">
    <property type="entry name" value="NAD(P)-binding Rossmann-fold domains"/>
    <property type="match status" value="1"/>
</dbReference>
<dbReference type="InterPro" id="IPR026877">
    <property type="entry name" value="DXPR_C"/>
</dbReference>
<feature type="binding site" evidence="9">
    <location>
        <position position="126"/>
    </location>
    <ligand>
        <name>NADPH</name>
        <dbReference type="ChEBI" id="CHEBI:57783"/>
    </ligand>
</feature>
<feature type="binding site" evidence="9">
    <location>
        <position position="230"/>
    </location>
    <ligand>
        <name>1-deoxy-D-xylulose 5-phosphate</name>
        <dbReference type="ChEBI" id="CHEBI:57792"/>
    </ligand>
</feature>
<dbReference type="Pfam" id="PF13288">
    <property type="entry name" value="DXPR_C"/>
    <property type="match status" value="1"/>
</dbReference>
<comment type="function">
    <text evidence="9">Catalyzes the NADPH-dependent rearrangement and reduction of 1-deoxy-D-xylulose-5-phosphate (DXP) to 2-C-methyl-D-erythritol 4-phosphate (MEP).</text>
</comment>
<dbReference type="EMBL" id="LICD01000024">
    <property type="protein sequence ID" value="KRO83106.1"/>
    <property type="molecule type" value="Genomic_DNA"/>
</dbReference>
<evidence type="ECO:0000256" key="6">
    <source>
        <dbReference type="ARBA" id="ARBA00023211"/>
    </source>
</evidence>
<evidence type="ECO:0000256" key="7">
    <source>
        <dbReference type="ARBA" id="ARBA00023229"/>
    </source>
</evidence>
<dbReference type="Gene3D" id="1.10.1740.10">
    <property type="match status" value="1"/>
</dbReference>
<dbReference type="GO" id="GO:0070402">
    <property type="term" value="F:NADPH binding"/>
    <property type="evidence" value="ECO:0007669"/>
    <property type="project" value="InterPro"/>
</dbReference>
<dbReference type="SUPFAM" id="SSF69055">
    <property type="entry name" value="1-deoxy-D-xylulose-5-phosphate reductoisomerase, C-terminal domain"/>
    <property type="match status" value="1"/>
</dbReference>
<feature type="binding site" evidence="9">
    <location>
        <position position="221"/>
    </location>
    <ligand>
        <name>1-deoxy-D-xylulose 5-phosphate</name>
        <dbReference type="ChEBI" id="CHEBI:57792"/>
    </ligand>
</feature>
<dbReference type="InterPro" id="IPR003821">
    <property type="entry name" value="DXP_reductoisomerase"/>
</dbReference>
<comment type="cofactor">
    <cofactor evidence="9">
        <name>Mg(2+)</name>
        <dbReference type="ChEBI" id="CHEBI:18420"/>
    </cofactor>
    <cofactor evidence="9">
        <name>Mn(2+)</name>
        <dbReference type="ChEBI" id="CHEBI:29035"/>
    </cofactor>
</comment>
<dbReference type="GO" id="GO:0016853">
    <property type="term" value="F:isomerase activity"/>
    <property type="evidence" value="ECO:0007669"/>
    <property type="project" value="UniProtKB-KW"/>
</dbReference>
<sequence>MASDASLTLLGSTGSIGESTLAVARKIENLSIFALTANTNAARLLAQCLEFNPRYAVLVDSAGADQLAKALRAAGCNTELLVGPEALDQVAADAEVDMVMAAIVGAAGLAATLAAAKAGKRLLLANKEALVMTGDILMDAARHNGSTLLPIDSEHNAIFQCLPTVKDGISASQFSFVEKIVLTASGGPFLDTPLDQFASITPAQACAHPVWSMGSKISVDSATMMNKGLEFIEACFLFGLAADQVEVIIHPQSVIHSMVHYSDGSVLAQMASPDMRVPIAHCIAWPQRITTEAPRLDLAAGQSLEFREPDLARFRCLELGMEAARVRGTAPALLNAANEEAVEAFLAGRLSFSRIAAVNADIMAQIPCESASSLDIIYDADSRARALANTLINNS</sequence>
<comment type="caution">
    <text evidence="13">The sequence shown here is derived from an EMBL/GenBank/DDBJ whole genome shotgun (WGS) entry which is preliminary data.</text>
</comment>
<dbReference type="Pfam" id="PF08436">
    <property type="entry name" value="DXP_redisom_C"/>
    <property type="match status" value="1"/>
</dbReference>
<feature type="binding site" evidence="9">
    <location>
        <position position="14"/>
    </location>
    <ligand>
        <name>NADPH</name>
        <dbReference type="ChEBI" id="CHEBI:57783"/>
    </ligand>
</feature>
<feature type="binding site" evidence="9">
    <location>
        <position position="13"/>
    </location>
    <ligand>
        <name>NADPH</name>
        <dbReference type="ChEBI" id="CHEBI:57783"/>
    </ligand>
</feature>
<evidence type="ECO:0000256" key="5">
    <source>
        <dbReference type="ARBA" id="ARBA00023002"/>
    </source>
</evidence>
<evidence type="ECO:0000256" key="4">
    <source>
        <dbReference type="ARBA" id="ARBA00022857"/>
    </source>
</evidence>
<accession>A0A0R2TCE3</accession>
<comment type="caution">
    <text evidence="9">Lacks conserved residue(s) required for the propagation of feature annotation.</text>
</comment>
<dbReference type="HAMAP" id="MF_00183">
    <property type="entry name" value="DXP_reductoisom"/>
    <property type="match status" value="1"/>
</dbReference>
<protein>
    <recommendedName>
        <fullName evidence="9">1-deoxy-D-xylulose 5-phosphate reductoisomerase</fullName>
        <shortName evidence="9">DXP reductoisomerase</shortName>
        <ecNumber evidence="9">1.1.1.267</ecNumber>
    </recommendedName>
    <alternativeName>
        <fullName evidence="9">1-deoxyxylulose-5-phosphate reductoisomerase</fullName>
    </alternativeName>
    <alternativeName>
        <fullName evidence="9">2-C-methyl-D-erythritol 4-phosphate synthase</fullName>
    </alternativeName>
</protein>
<keyword evidence="13" id="KW-0413">Isomerase</keyword>
<feature type="binding site" evidence="9">
    <location>
        <position position="226"/>
    </location>
    <ligand>
        <name>1-deoxy-D-xylulose 5-phosphate</name>
        <dbReference type="ChEBI" id="CHEBI:57792"/>
    </ligand>
</feature>
<feature type="binding site" evidence="9">
    <location>
        <position position="153"/>
    </location>
    <ligand>
        <name>1-deoxy-D-xylulose 5-phosphate</name>
        <dbReference type="ChEBI" id="CHEBI:57792"/>
    </ligand>
</feature>
<feature type="binding site" evidence="9">
    <location>
        <position position="128"/>
    </location>
    <ligand>
        <name>NADPH</name>
        <dbReference type="ChEBI" id="CHEBI:57783"/>
    </ligand>
</feature>
<evidence type="ECO:0000259" key="10">
    <source>
        <dbReference type="Pfam" id="PF02670"/>
    </source>
</evidence>
<dbReference type="GO" id="GO:0051484">
    <property type="term" value="P:isopentenyl diphosphate biosynthetic process, methylerythritol 4-phosphate pathway involved in terpenoid biosynthetic process"/>
    <property type="evidence" value="ECO:0007669"/>
    <property type="project" value="UniProtKB-ARBA"/>
</dbReference>
<evidence type="ECO:0000313" key="14">
    <source>
        <dbReference type="Proteomes" id="UP000051242"/>
    </source>
</evidence>
<dbReference type="FunFam" id="3.40.50.720:FF:000045">
    <property type="entry name" value="1-deoxy-D-xylulose 5-phosphate reductoisomerase"/>
    <property type="match status" value="1"/>
</dbReference>
<dbReference type="UniPathway" id="UPA00056">
    <property type="reaction ID" value="UER00092"/>
</dbReference>
<dbReference type="Proteomes" id="UP000051242">
    <property type="component" value="Unassembled WGS sequence"/>
</dbReference>
<evidence type="ECO:0000256" key="3">
    <source>
        <dbReference type="ARBA" id="ARBA00022723"/>
    </source>
</evidence>
<feature type="binding site" evidence="9">
    <location>
        <position position="208"/>
    </location>
    <ligand>
        <name>1-deoxy-D-xylulose 5-phosphate</name>
        <dbReference type="ChEBI" id="CHEBI:57792"/>
    </ligand>
</feature>
<feature type="domain" description="DXP reductoisomerase C-terminal" evidence="12">
    <location>
        <begin position="270"/>
        <end position="386"/>
    </location>
</feature>
<dbReference type="InterPro" id="IPR036169">
    <property type="entry name" value="DXPR_C_sf"/>
</dbReference>
<keyword evidence="9" id="KW-0460">Magnesium</keyword>
<feature type="domain" description="1-deoxy-D-xylulose 5-phosphate reductoisomerase C-terminal" evidence="11">
    <location>
        <begin position="148"/>
        <end position="238"/>
    </location>
</feature>
<dbReference type="EC" id="1.1.1.267" evidence="9"/>
<feature type="binding site" evidence="9">
    <location>
        <position position="227"/>
    </location>
    <ligand>
        <name>1-deoxy-D-xylulose 5-phosphate</name>
        <dbReference type="ChEBI" id="CHEBI:57792"/>
    </ligand>
</feature>
<dbReference type="NCBIfam" id="NF003938">
    <property type="entry name" value="PRK05447.1-1"/>
    <property type="match status" value="1"/>
</dbReference>
<keyword evidence="3 9" id="KW-0479">Metal-binding</keyword>
<comment type="similarity">
    <text evidence="2 9">Belongs to the DXR family.</text>
</comment>
<gene>
    <name evidence="9" type="primary">dxr</name>
    <name evidence="13" type="ORF">ABR85_12135</name>
</gene>
<dbReference type="GO" id="GO:0030604">
    <property type="term" value="F:1-deoxy-D-xylulose-5-phosphate reductoisomerase activity"/>
    <property type="evidence" value="ECO:0007669"/>
    <property type="project" value="UniProtKB-UniRule"/>
</dbReference>
<dbReference type="SUPFAM" id="SSF55347">
    <property type="entry name" value="Glyceraldehyde-3-phosphate dehydrogenase-like, C-terminal domain"/>
    <property type="match status" value="1"/>
</dbReference>
<feature type="binding site" evidence="9">
    <location>
        <position position="214"/>
    </location>
    <ligand>
        <name>NADPH</name>
        <dbReference type="ChEBI" id="CHEBI:57783"/>
    </ligand>
</feature>
<feature type="binding site" evidence="9">
    <location>
        <position position="154"/>
    </location>
    <ligand>
        <name>Mn(2+)</name>
        <dbReference type="ChEBI" id="CHEBI:29035"/>
    </ligand>
</feature>
<feature type="binding site" evidence="9">
    <location>
        <position position="127"/>
    </location>
    <ligand>
        <name>1-deoxy-D-xylulose 5-phosphate</name>
        <dbReference type="ChEBI" id="CHEBI:57792"/>
    </ligand>
</feature>
<dbReference type="Pfam" id="PF02670">
    <property type="entry name" value="DXP_reductoisom"/>
    <property type="match status" value="1"/>
</dbReference>
<dbReference type="InterPro" id="IPR013512">
    <property type="entry name" value="DXP_reductoisomerase_N"/>
</dbReference>
<feature type="binding site" evidence="9">
    <location>
        <position position="185"/>
    </location>
    <ligand>
        <name>1-deoxy-D-xylulose 5-phosphate</name>
        <dbReference type="ChEBI" id="CHEBI:57792"/>
    </ligand>
</feature>
<evidence type="ECO:0000256" key="2">
    <source>
        <dbReference type="ARBA" id="ARBA00006825"/>
    </source>
</evidence>
<dbReference type="NCBIfam" id="TIGR00243">
    <property type="entry name" value="Dxr"/>
    <property type="match status" value="1"/>
</dbReference>
<dbReference type="GO" id="GO:0030145">
    <property type="term" value="F:manganese ion binding"/>
    <property type="evidence" value="ECO:0007669"/>
    <property type="project" value="TreeGrafter"/>
</dbReference>
<comment type="pathway">
    <text evidence="1 9">Isoprenoid biosynthesis; isopentenyl diphosphate biosynthesis via DXP pathway; isopentenyl diphosphate from 1-deoxy-D-xylulose 5-phosphate: step 1/6.</text>
</comment>
<dbReference type="AlphaFoldDB" id="A0A0R2TCE3"/>
<keyword evidence="7 9" id="KW-0414">Isoprene biosynthesis</keyword>